<sequence length="114" mass="12581">MRVAAVFVLIGAVLGAQASESSECERIDSRGQRSVGFHPRLSATVSGVGRAWLYAAPTEKCKTKRFIVPGDSVTVYTPYKGWFHVMYINVSTGEDFEAWVKEDRLKITGDLGPR</sequence>
<evidence type="ECO:0000313" key="3">
    <source>
        <dbReference type="Proteomes" id="UP001500547"/>
    </source>
</evidence>
<gene>
    <name evidence="2" type="ORF">GCM10025770_23750</name>
</gene>
<proteinExistence type="predicted"/>
<keyword evidence="3" id="KW-1185">Reference proteome</keyword>
<evidence type="ECO:0008006" key="4">
    <source>
        <dbReference type="Google" id="ProtNLM"/>
    </source>
</evidence>
<keyword evidence="1" id="KW-0732">Signal</keyword>
<feature type="chain" id="PRO_5047044393" description="SH3 domain-containing protein" evidence="1">
    <location>
        <begin position="19"/>
        <end position="114"/>
    </location>
</feature>
<comment type="caution">
    <text evidence="2">The sequence shown here is derived from an EMBL/GenBank/DDBJ whole genome shotgun (WGS) entry which is preliminary data.</text>
</comment>
<evidence type="ECO:0000256" key="1">
    <source>
        <dbReference type="SAM" id="SignalP"/>
    </source>
</evidence>
<name>A0ABP9QSU1_9RHOO</name>
<evidence type="ECO:0000313" key="2">
    <source>
        <dbReference type="EMBL" id="GAA5166514.1"/>
    </source>
</evidence>
<organism evidence="2 3">
    <name type="scientific">Viridibacterium curvum</name>
    <dbReference type="NCBI Taxonomy" id="1101404"/>
    <lineage>
        <taxon>Bacteria</taxon>
        <taxon>Pseudomonadati</taxon>
        <taxon>Pseudomonadota</taxon>
        <taxon>Betaproteobacteria</taxon>
        <taxon>Rhodocyclales</taxon>
        <taxon>Rhodocyclaceae</taxon>
        <taxon>Viridibacterium</taxon>
    </lineage>
</organism>
<feature type="signal peptide" evidence="1">
    <location>
        <begin position="1"/>
        <end position="18"/>
    </location>
</feature>
<dbReference type="Proteomes" id="UP001500547">
    <property type="component" value="Unassembled WGS sequence"/>
</dbReference>
<accession>A0ABP9QSU1</accession>
<dbReference type="EMBL" id="BAABLD010000008">
    <property type="protein sequence ID" value="GAA5166514.1"/>
    <property type="molecule type" value="Genomic_DNA"/>
</dbReference>
<reference evidence="3" key="1">
    <citation type="journal article" date="2019" name="Int. J. Syst. Evol. Microbiol.">
        <title>The Global Catalogue of Microorganisms (GCM) 10K type strain sequencing project: providing services to taxonomists for standard genome sequencing and annotation.</title>
        <authorList>
            <consortium name="The Broad Institute Genomics Platform"/>
            <consortium name="The Broad Institute Genome Sequencing Center for Infectious Disease"/>
            <person name="Wu L."/>
            <person name="Ma J."/>
        </authorList>
    </citation>
    <scope>NUCLEOTIDE SEQUENCE [LARGE SCALE GENOMIC DNA]</scope>
    <source>
        <strain evidence="3">JCM 18715</strain>
    </source>
</reference>
<protein>
    <recommendedName>
        <fullName evidence="4">SH3 domain-containing protein</fullName>
    </recommendedName>
</protein>